<evidence type="ECO:0000256" key="1">
    <source>
        <dbReference type="SAM" id="MobiDB-lite"/>
    </source>
</evidence>
<feature type="compositionally biased region" description="Polar residues" evidence="1">
    <location>
        <begin position="182"/>
        <end position="192"/>
    </location>
</feature>
<accession>A0A699IHW8</accession>
<name>A0A699IHW8_TANCI</name>
<dbReference type="Gene3D" id="3.60.10.10">
    <property type="entry name" value="Endonuclease/exonuclease/phosphatase"/>
    <property type="match status" value="1"/>
</dbReference>
<dbReference type="InterPro" id="IPR036691">
    <property type="entry name" value="Endo/exonu/phosph_ase_sf"/>
</dbReference>
<feature type="region of interest" description="Disordered" evidence="1">
    <location>
        <begin position="165"/>
        <end position="195"/>
    </location>
</feature>
<evidence type="ECO:0008006" key="3">
    <source>
        <dbReference type="Google" id="ProtNLM"/>
    </source>
</evidence>
<reference evidence="2" key="1">
    <citation type="journal article" date="2019" name="Sci. Rep.">
        <title>Draft genome of Tanacetum cinerariifolium, the natural source of mosquito coil.</title>
        <authorList>
            <person name="Yamashiro T."/>
            <person name="Shiraishi A."/>
            <person name="Satake H."/>
            <person name="Nakayama K."/>
        </authorList>
    </citation>
    <scope>NUCLEOTIDE SEQUENCE</scope>
</reference>
<evidence type="ECO:0000313" key="2">
    <source>
        <dbReference type="EMBL" id="GEZ49250.1"/>
    </source>
</evidence>
<feature type="compositionally biased region" description="Polar residues" evidence="1">
    <location>
        <begin position="165"/>
        <end position="174"/>
    </location>
</feature>
<gene>
    <name evidence="2" type="ORF">Tci_521223</name>
</gene>
<dbReference type="EMBL" id="BKCJ010285512">
    <property type="protein sequence ID" value="GEZ49250.1"/>
    <property type="molecule type" value="Genomic_DNA"/>
</dbReference>
<sequence length="774" mass="86942">MKKVLESGPWLVQNVPVVLNVWEPGICGIGKIMSGVGKPLLMDNMTRERCLKNAGKMDFARVLVKVSAEDELPNILEIEYPPLGNRPDRVVRPRTKEEIVAKTLRDVLKVGNSNLNVKGKSVADDHGFTMVGRKNKHVASQKAMVRLGMVVITDGEAESNLMLSNGVQKSNNDAGSMKSGRKSNPASKSSFQEVKKKPIVENPALAATFNHNFRPKVLIRGSGSAKVMESSLNEDIPVKNSFNILNSNDVDGEDWGGINVNDEFNSKVWPKLKEEVDILMEAGIYPSKQVRLDWSIHQLDYFYKNCNKFHLDPIYEDDEEDVESEDEGIAGSMKPEAFASNVRGLNNTPNQDQVIQLLREDNFSLCGFLETHVKQKNLSRICNRVLGNWDWASNISSCTGGTRIIVGWDPSSVRVMVLEQSSQVLHCFVEPLNGDPTFFCSFVYAAIHIIDRRSFWKDLHKHKLSVKDKPWVILGDFNACFDPSERSSGCSKVTTAMNDFQDCVSDIKVKDIAISVFVIPEVKKSKPKPFKFHNYLSSKEDFIPTVNNVWSNKVEGVAMFSLVSKLKMLKKPLRKLNFVQGNLFENVKRLRADLALAQSSLCSDPHNDLLREMEAKTFNAYKYALRDEASFLKQKTKIQWQDEDLNGNAFHGNNVGEQFVLHFKNVLGSSSIVNPIDDLASLFSKVLSNSKAEYMIRSVSDDEIRKAHFDIDGNKAPRPDGYSAQFFNDSWNVVGSEVCIAVKEFFKNGKILKEINTTIISLVLKTVPNSFNHF</sequence>
<organism evidence="2">
    <name type="scientific">Tanacetum cinerariifolium</name>
    <name type="common">Dalmatian daisy</name>
    <name type="synonym">Chrysanthemum cinerariifolium</name>
    <dbReference type="NCBI Taxonomy" id="118510"/>
    <lineage>
        <taxon>Eukaryota</taxon>
        <taxon>Viridiplantae</taxon>
        <taxon>Streptophyta</taxon>
        <taxon>Embryophyta</taxon>
        <taxon>Tracheophyta</taxon>
        <taxon>Spermatophyta</taxon>
        <taxon>Magnoliopsida</taxon>
        <taxon>eudicotyledons</taxon>
        <taxon>Gunneridae</taxon>
        <taxon>Pentapetalae</taxon>
        <taxon>asterids</taxon>
        <taxon>campanulids</taxon>
        <taxon>Asterales</taxon>
        <taxon>Asteraceae</taxon>
        <taxon>Asteroideae</taxon>
        <taxon>Anthemideae</taxon>
        <taxon>Anthemidinae</taxon>
        <taxon>Tanacetum</taxon>
    </lineage>
</organism>
<dbReference type="SUPFAM" id="SSF56219">
    <property type="entry name" value="DNase I-like"/>
    <property type="match status" value="1"/>
</dbReference>
<comment type="caution">
    <text evidence="2">The sequence shown here is derived from an EMBL/GenBank/DDBJ whole genome shotgun (WGS) entry which is preliminary data.</text>
</comment>
<dbReference type="AlphaFoldDB" id="A0A699IHW8"/>
<protein>
    <recommendedName>
        <fullName evidence="3">RNA-directed DNA polymerase, eukaryota, reverse transcriptase zinc-binding domain protein</fullName>
    </recommendedName>
</protein>
<proteinExistence type="predicted"/>